<gene>
    <name evidence="4" type="ORF">LKD36_06190</name>
</gene>
<name>A0AAE3A8D9_9FIRM</name>
<keyword evidence="5" id="KW-1185">Reference proteome</keyword>
<dbReference type="Gene3D" id="1.20.120.1220">
    <property type="match status" value="1"/>
</dbReference>
<evidence type="ECO:0000256" key="2">
    <source>
        <dbReference type="SAM" id="Phobius"/>
    </source>
</evidence>
<dbReference type="InterPro" id="IPR000045">
    <property type="entry name" value="Prepilin_IV_endopep_pep"/>
</dbReference>
<sequence length="130" mass="14457">MNNIIFLLLLGWIAVEDLKHRRIPNSLVICLFLWGIYSRGMTGEWNSSVKGALLAGGSMLIFYIVFRRGIGAGDVKLLTVVGFYVGCEKIWELLFLTFLMAAVWGILCKKEVPLAICVFLGVGCRMLGLI</sequence>
<accession>A0AAE3A8D9</accession>
<evidence type="ECO:0000259" key="3">
    <source>
        <dbReference type="Pfam" id="PF01478"/>
    </source>
</evidence>
<reference evidence="4 5" key="1">
    <citation type="submission" date="2021-10" db="EMBL/GenBank/DDBJ databases">
        <title>Anaerobic single-cell dispensing facilitates the cultivation of human gut bacteria.</title>
        <authorList>
            <person name="Afrizal A."/>
        </authorList>
    </citation>
    <scope>NUCLEOTIDE SEQUENCE [LARGE SCALE GENOMIC DNA]</scope>
    <source>
        <strain evidence="4 5">CLA-AA-H276</strain>
    </source>
</reference>
<dbReference type="Proteomes" id="UP001198220">
    <property type="component" value="Unassembled WGS sequence"/>
</dbReference>
<evidence type="ECO:0000313" key="5">
    <source>
        <dbReference type="Proteomes" id="UP001198220"/>
    </source>
</evidence>
<proteinExistence type="inferred from homology"/>
<keyword evidence="2" id="KW-1133">Transmembrane helix</keyword>
<comment type="similarity">
    <text evidence="1">Belongs to the peptidase A24 family.</text>
</comment>
<dbReference type="AlphaFoldDB" id="A0AAE3A8D9"/>
<organism evidence="4 5">
    <name type="scientific">Hominiventricola filiformis</name>
    <dbReference type="NCBI Taxonomy" id="2885352"/>
    <lineage>
        <taxon>Bacteria</taxon>
        <taxon>Bacillati</taxon>
        <taxon>Bacillota</taxon>
        <taxon>Clostridia</taxon>
        <taxon>Lachnospirales</taxon>
        <taxon>Lachnospiraceae</taxon>
        <taxon>Hominiventricola</taxon>
    </lineage>
</organism>
<dbReference type="RefSeq" id="WP_308459095.1">
    <property type="nucleotide sequence ID" value="NZ_JAJEPS010000004.1"/>
</dbReference>
<dbReference type="GO" id="GO:0005886">
    <property type="term" value="C:plasma membrane"/>
    <property type="evidence" value="ECO:0007669"/>
    <property type="project" value="TreeGrafter"/>
</dbReference>
<dbReference type="Pfam" id="PF01478">
    <property type="entry name" value="Peptidase_A24"/>
    <property type="match status" value="1"/>
</dbReference>
<keyword evidence="2" id="KW-0812">Transmembrane</keyword>
<feature type="domain" description="Prepilin type IV endopeptidase peptidase" evidence="3">
    <location>
        <begin position="4"/>
        <end position="106"/>
    </location>
</feature>
<dbReference type="GO" id="GO:0004190">
    <property type="term" value="F:aspartic-type endopeptidase activity"/>
    <property type="evidence" value="ECO:0007669"/>
    <property type="project" value="InterPro"/>
</dbReference>
<dbReference type="EMBL" id="JAJEPS010000004">
    <property type="protein sequence ID" value="MCC2125770.1"/>
    <property type="molecule type" value="Genomic_DNA"/>
</dbReference>
<evidence type="ECO:0000313" key="4">
    <source>
        <dbReference type="EMBL" id="MCC2125770.1"/>
    </source>
</evidence>
<dbReference type="PANTHER" id="PTHR30487:SF0">
    <property type="entry name" value="PREPILIN LEADER PEPTIDASE_N-METHYLTRANSFERASE-RELATED"/>
    <property type="match status" value="1"/>
</dbReference>
<feature type="transmembrane region" description="Helical" evidence="2">
    <location>
        <begin position="112"/>
        <end position="129"/>
    </location>
</feature>
<dbReference type="PANTHER" id="PTHR30487">
    <property type="entry name" value="TYPE 4 PREPILIN-LIKE PROTEINS LEADER PEPTIDE-PROCESSING ENZYME"/>
    <property type="match status" value="1"/>
</dbReference>
<feature type="transmembrane region" description="Helical" evidence="2">
    <location>
        <begin position="45"/>
        <end position="66"/>
    </location>
</feature>
<keyword evidence="2" id="KW-0472">Membrane</keyword>
<dbReference type="GO" id="GO:0006465">
    <property type="term" value="P:signal peptide processing"/>
    <property type="evidence" value="ECO:0007669"/>
    <property type="project" value="TreeGrafter"/>
</dbReference>
<evidence type="ECO:0000256" key="1">
    <source>
        <dbReference type="ARBA" id="ARBA00005801"/>
    </source>
</evidence>
<comment type="caution">
    <text evidence="4">The sequence shown here is derived from an EMBL/GenBank/DDBJ whole genome shotgun (WGS) entry which is preliminary data.</text>
</comment>
<dbReference type="InterPro" id="IPR050882">
    <property type="entry name" value="Prepilin_peptidase/N-MTase"/>
</dbReference>
<protein>
    <submittedName>
        <fullName evidence="4">A24 family peptidase</fullName>
    </submittedName>
</protein>
<feature type="transmembrane region" description="Helical" evidence="2">
    <location>
        <begin position="78"/>
        <end position="106"/>
    </location>
</feature>